<dbReference type="InterPro" id="IPR036365">
    <property type="entry name" value="PGBD-like_sf"/>
</dbReference>
<dbReference type="SUPFAM" id="SSF47090">
    <property type="entry name" value="PGBD-like"/>
    <property type="match status" value="1"/>
</dbReference>
<feature type="chain" id="PRO_5012150462" evidence="1">
    <location>
        <begin position="36"/>
        <end position="374"/>
    </location>
</feature>
<keyword evidence="1" id="KW-0732">Signal</keyword>
<sequence length="374" mass="38633">MARTAEHRLPRRRRRRLTVALAVLLTAGGAGGATAAWSTRQGSPQTAPEHPVKLDTVKVTRTDLSTDRTLPGTLGYGPLRTLKGTGTGVLTELPSPGAKAVRGKPLYRVNDRPVTVFFGDTPFFRALDKPGLRGRDVTVLADNLRALGYDIGHTVNRAPTRFAPGGTEFTPELSAALKRWQSDTGQEATGTLTPGRALVLPGPARVNTVTATPGDPVEGEVLTYTTTAKSVALTVDAAGVGALRTGQSVTITLPDSREVPGTVTAVARAVQGGSADDQSAQTGPPTVAVTVTPRHAGDVKGLDSASVQVRFTATDRKGVLAVPVTALLALSEGGYALQRPDSSLVAVETGMFADGMVEVSGAGVSEGMTVVTAS</sequence>
<gene>
    <name evidence="2" type="ORF">SAMN05216252_113100</name>
</gene>
<evidence type="ECO:0000313" key="2">
    <source>
        <dbReference type="EMBL" id="SNT06657.1"/>
    </source>
</evidence>
<name>A0A239JLD4_9ACTN</name>
<accession>A0A239JLD4</accession>
<proteinExistence type="predicted"/>
<dbReference type="InterPro" id="IPR036366">
    <property type="entry name" value="PGBDSf"/>
</dbReference>
<evidence type="ECO:0000256" key="1">
    <source>
        <dbReference type="SAM" id="SignalP"/>
    </source>
</evidence>
<evidence type="ECO:0000313" key="3">
    <source>
        <dbReference type="Proteomes" id="UP000198280"/>
    </source>
</evidence>
<reference evidence="2 3" key="1">
    <citation type="submission" date="2017-06" db="EMBL/GenBank/DDBJ databases">
        <authorList>
            <person name="Kim H.J."/>
            <person name="Triplett B.A."/>
        </authorList>
    </citation>
    <scope>NUCLEOTIDE SEQUENCE [LARGE SCALE GENOMIC DNA]</scope>
    <source>
        <strain evidence="2 3">CGMCC 4.1858</strain>
    </source>
</reference>
<dbReference type="EMBL" id="FZOF01000013">
    <property type="protein sequence ID" value="SNT06657.1"/>
    <property type="molecule type" value="Genomic_DNA"/>
</dbReference>
<dbReference type="Proteomes" id="UP000198280">
    <property type="component" value="Unassembled WGS sequence"/>
</dbReference>
<organism evidence="2 3">
    <name type="scientific">Actinacidiphila glaucinigra</name>
    <dbReference type="NCBI Taxonomy" id="235986"/>
    <lineage>
        <taxon>Bacteria</taxon>
        <taxon>Bacillati</taxon>
        <taxon>Actinomycetota</taxon>
        <taxon>Actinomycetes</taxon>
        <taxon>Kitasatosporales</taxon>
        <taxon>Streptomycetaceae</taxon>
        <taxon>Actinacidiphila</taxon>
    </lineage>
</organism>
<dbReference type="RefSeq" id="WP_245939019.1">
    <property type="nucleotide sequence ID" value="NZ_FZOF01000013.1"/>
</dbReference>
<dbReference type="Gene3D" id="1.10.101.10">
    <property type="entry name" value="PGBD-like superfamily/PGBD"/>
    <property type="match status" value="1"/>
</dbReference>
<protein>
    <submittedName>
        <fullName evidence="2">Putative peptidoglycan binding domain-containing protein</fullName>
    </submittedName>
</protein>
<dbReference type="AlphaFoldDB" id="A0A239JLD4"/>
<feature type="signal peptide" evidence="1">
    <location>
        <begin position="1"/>
        <end position="35"/>
    </location>
</feature>
<keyword evidence="3" id="KW-1185">Reference proteome</keyword>